<keyword evidence="3" id="KW-0862">Zinc</keyword>
<evidence type="ECO:0000259" key="6">
    <source>
        <dbReference type="SMART" id="SM00249"/>
    </source>
</evidence>
<keyword evidence="8" id="KW-1185">Reference proteome</keyword>
<dbReference type="InterPro" id="IPR059080">
    <property type="entry name" value="WHD_PTC1"/>
</dbReference>
<protein>
    <recommendedName>
        <fullName evidence="6">Zinc finger PHD-type domain-containing protein</fullName>
    </recommendedName>
</protein>
<dbReference type="AlphaFoldDB" id="A0ABD1L1R5"/>
<dbReference type="SMART" id="SM00249">
    <property type="entry name" value="PHD"/>
    <property type="match status" value="1"/>
</dbReference>
<evidence type="ECO:0000256" key="5">
    <source>
        <dbReference type="ARBA" id="ARBA00023163"/>
    </source>
</evidence>
<dbReference type="InterPro" id="IPR001965">
    <property type="entry name" value="Znf_PHD"/>
</dbReference>
<sequence length="526" mass="59319">MFLRVFSLNGRKIGVEDASCKRSMDLRLLHGVAYGHSWFGRWGYKFCRGSFGVTEQDYDDAMTMLGSLELDMIVKELSKTKYIKEIKQMIRCYRNMSETHIITLKDLLRFMLIVKSPRATVSKITVTYSAAADDSWSPAIIPRHSTKHTLSSRSNSMKDKSVRYRKFSSAVSNMDSRWPTRRLEFAAQVIVDALKDNMAVKPGSSGMARQDVRDAARLHIGDTGLLDYVLKSLNNVIVGDYVVRRMVNPSTRILEYTIHELGKGHKYKAPELEHQLITHVEQQEESPWVPGNDVYCDVLFLYKNVLLGYPDSEAVDLAVQTILDCRYFVKEWPMWDEMEEQVMTFICHLQPNFVDMKYELKGLPCGEVVVVPLHATVGDLKRAAEAALRDTYCIAERLIVTDIKELMGVGDEEVLFGLIQSGVELCVRGIAVDVCTPLKYQGGSDSWKVRCECGAQDDDGERMVACDICEVWQHTRCCGIDDSETVPPLFVCTGCCDSLVPSRIESAFSSSKGDSIRRCRLGVSAL</sequence>
<dbReference type="PROSITE" id="PS01359">
    <property type="entry name" value="ZF_PHD_1"/>
    <property type="match status" value="1"/>
</dbReference>
<evidence type="ECO:0000256" key="2">
    <source>
        <dbReference type="ARBA" id="ARBA00022771"/>
    </source>
</evidence>
<keyword evidence="2" id="KW-0863">Zinc-finger</keyword>
<dbReference type="Proteomes" id="UP001603857">
    <property type="component" value="Unassembled WGS sequence"/>
</dbReference>
<evidence type="ECO:0000313" key="8">
    <source>
        <dbReference type="Proteomes" id="UP001603857"/>
    </source>
</evidence>
<evidence type="ECO:0000256" key="1">
    <source>
        <dbReference type="ARBA" id="ARBA00022723"/>
    </source>
</evidence>
<dbReference type="InterPro" id="IPR013083">
    <property type="entry name" value="Znf_RING/FYVE/PHD"/>
</dbReference>
<dbReference type="InterPro" id="IPR019787">
    <property type="entry name" value="Znf_PHD-finger"/>
</dbReference>
<proteinExistence type="predicted"/>
<dbReference type="InterPro" id="IPR057765">
    <property type="entry name" value="MS1-like_ubiquitin"/>
</dbReference>
<dbReference type="PANTHER" id="PTHR46201">
    <property type="entry name" value="PHD FINGER PROTEIN MALE MEIOCYTE DEATH 1-RELATED"/>
    <property type="match status" value="1"/>
</dbReference>
<dbReference type="SUPFAM" id="SSF57903">
    <property type="entry name" value="FYVE/PHD zinc finger"/>
    <property type="match status" value="1"/>
</dbReference>
<organism evidence="7 8">
    <name type="scientific">Flemingia macrophylla</name>
    <dbReference type="NCBI Taxonomy" id="520843"/>
    <lineage>
        <taxon>Eukaryota</taxon>
        <taxon>Viridiplantae</taxon>
        <taxon>Streptophyta</taxon>
        <taxon>Embryophyta</taxon>
        <taxon>Tracheophyta</taxon>
        <taxon>Spermatophyta</taxon>
        <taxon>Magnoliopsida</taxon>
        <taxon>eudicotyledons</taxon>
        <taxon>Gunneridae</taxon>
        <taxon>Pentapetalae</taxon>
        <taxon>rosids</taxon>
        <taxon>fabids</taxon>
        <taxon>Fabales</taxon>
        <taxon>Fabaceae</taxon>
        <taxon>Papilionoideae</taxon>
        <taxon>50 kb inversion clade</taxon>
        <taxon>NPAAA clade</taxon>
        <taxon>indigoferoid/millettioid clade</taxon>
        <taxon>Phaseoleae</taxon>
        <taxon>Flemingia</taxon>
    </lineage>
</organism>
<dbReference type="CDD" id="cd15556">
    <property type="entry name" value="PHD_MMD1_like"/>
    <property type="match status" value="1"/>
</dbReference>
<comment type="caution">
    <text evidence="7">The sequence shown here is derived from an EMBL/GenBank/DDBJ whole genome shotgun (WGS) entry which is preliminary data.</text>
</comment>
<accession>A0ABD1L1R5</accession>
<keyword evidence="4" id="KW-0805">Transcription regulation</keyword>
<name>A0ABD1L1R5_9FABA</name>
<dbReference type="InterPro" id="IPR011011">
    <property type="entry name" value="Znf_FYVE_PHD"/>
</dbReference>
<dbReference type="InterPro" id="IPR019786">
    <property type="entry name" value="Zinc_finger_PHD-type_CS"/>
</dbReference>
<gene>
    <name evidence="7" type="ORF">Fmac_031164</name>
</gene>
<evidence type="ECO:0000256" key="4">
    <source>
        <dbReference type="ARBA" id="ARBA00023015"/>
    </source>
</evidence>
<dbReference type="Pfam" id="PF00628">
    <property type="entry name" value="PHD"/>
    <property type="match status" value="1"/>
</dbReference>
<dbReference type="InterPro" id="IPR058054">
    <property type="entry name" value="Znf_MS1-like"/>
</dbReference>
<dbReference type="PANTHER" id="PTHR46201:SF9">
    <property type="entry name" value="PHD FINGER PROTEIN MALE MEIOCYTE DEATH 1"/>
    <property type="match status" value="1"/>
</dbReference>
<keyword evidence="1" id="KW-0479">Metal-binding</keyword>
<keyword evidence="5" id="KW-0804">Transcription</keyword>
<dbReference type="GO" id="GO:0008270">
    <property type="term" value="F:zinc ion binding"/>
    <property type="evidence" value="ECO:0007669"/>
    <property type="project" value="UniProtKB-KW"/>
</dbReference>
<dbReference type="Pfam" id="PF25874">
    <property type="entry name" value="WHD_plant_repro"/>
    <property type="match status" value="1"/>
</dbReference>
<reference evidence="7 8" key="1">
    <citation type="submission" date="2024-08" db="EMBL/GenBank/DDBJ databases">
        <title>Insights into the chromosomal genome structure of Flemingia macrophylla.</title>
        <authorList>
            <person name="Ding Y."/>
            <person name="Zhao Y."/>
            <person name="Bi W."/>
            <person name="Wu M."/>
            <person name="Zhao G."/>
            <person name="Gong Y."/>
            <person name="Li W."/>
            <person name="Zhang P."/>
        </authorList>
    </citation>
    <scope>NUCLEOTIDE SEQUENCE [LARGE SCALE GENOMIC DNA]</scope>
    <source>
        <strain evidence="7">DYQJB</strain>
        <tissue evidence="7">Leaf</tissue>
    </source>
</reference>
<evidence type="ECO:0000256" key="3">
    <source>
        <dbReference type="ARBA" id="ARBA00022833"/>
    </source>
</evidence>
<feature type="domain" description="Zinc finger PHD-type" evidence="6">
    <location>
        <begin position="450"/>
        <end position="496"/>
    </location>
</feature>
<dbReference type="Gene3D" id="3.30.40.10">
    <property type="entry name" value="Zinc/RING finger domain, C3HC4 (zinc finger)"/>
    <property type="match status" value="1"/>
</dbReference>
<dbReference type="Pfam" id="PF25565">
    <property type="entry name" value="Ubiquitin_At1g33420"/>
    <property type="match status" value="1"/>
</dbReference>
<evidence type="ECO:0000313" key="7">
    <source>
        <dbReference type="EMBL" id="KAL2317288.1"/>
    </source>
</evidence>
<dbReference type="EMBL" id="JBGMDY010000011">
    <property type="protein sequence ID" value="KAL2317288.1"/>
    <property type="molecule type" value="Genomic_DNA"/>
</dbReference>